<name>A0ABN2N4F9_9PSEU</name>
<dbReference type="SUPFAM" id="SSF53474">
    <property type="entry name" value="alpha/beta-Hydrolases"/>
    <property type="match status" value="1"/>
</dbReference>
<protein>
    <submittedName>
        <fullName evidence="1">Alpha/beta hydrolase</fullName>
    </submittedName>
</protein>
<gene>
    <name evidence="1" type="ORF">GCM10009836_34930</name>
</gene>
<sequence length="253" mass="26210">MTVAGTVPVASSWSEPEGIAPRGTLIVVPGRGEHAGVYQRFGTRIAADGYRVRAVSDPTVDTARALAELREVLDEEPSGQAGTAGPAPRVLVGSDTGALFAAGLVASGELGDRVDGLVLAGLTLGSGSVPADWESELTARTGCPTHQGRLAADAAVRRGALADPVDPAWVARAQGLIPVPVLGLHGDDDEISPLADVRIWFGTLPRVELHSIIGGRHDALNDQTHRTAAALTVLFLERLRLGVPAIAQLVATR</sequence>
<keyword evidence="2" id="KW-1185">Reference proteome</keyword>
<dbReference type="Gene3D" id="3.40.50.1820">
    <property type="entry name" value="alpha/beta hydrolase"/>
    <property type="match status" value="1"/>
</dbReference>
<proteinExistence type="predicted"/>
<dbReference type="GO" id="GO:0016787">
    <property type="term" value="F:hydrolase activity"/>
    <property type="evidence" value="ECO:0007669"/>
    <property type="project" value="UniProtKB-KW"/>
</dbReference>
<dbReference type="EMBL" id="BAAAQK010000009">
    <property type="protein sequence ID" value="GAA1851923.1"/>
    <property type="molecule type" value="Genomic_DNA"/>
</dbReference>
<evidence type="ECO:0000313" key="2">
    <source>
        <dbReference type="Proteomes" id="UP001500449"/>
    </source>
</evidence>
<dbReference type="InterPro" id="IPR029058">
    <property type="entry name" value="AB_hydrolase_fold"/>
</dbReference>
<reference evidence="1 2" key="1">
    <citation type="journal article" date="2019" name="Int. J. Syst. Evol. Microbiol.">
        <title>The Global Catalogue of Microorganisms (GCM) 10K type strain sequencing project: providing services to taxonomists for standard genome sequencing and annotation.</title>
        <authorList>
            <consortium name="The Broad Institute Genomics Platform"/>
            <consortium name="The Broad Institute Genome Sequencing Center for Infectious Disease"/>
            <person name="Wu L."/>
            <person name="Ma J."/>
        </authorList>
    </citation>
    <scope>NUCLEOTIDE SEQUENCE [LARGE SCALE GENOMIC DNA]</scope>
    <source>
        <strain evidence="1 2">JCM 16009</strain>
    </source>
</reference>
<organism evidence="1 2">
    <name type="scientific">Pseudonocardia ailaonensis</name>
    <dbReference type="NCBI Taxonomy" id="367279"/>
    <lineage>
        <taxon>Bacteria</taxon>
        <taxon>Bacillati</taxon>
        <taxon>Actinomycetota</taxon>
        <taxon>Actinomycetes</taxon>
        <taxon>Pseudonocardiales</taxon>
        <taxon>Pseudonocardiaceae</taxon>
        <taxon>Pseudonocardia</taxon>
    </lineage>
</organism>
<accession>A0ABN2N4F9</accession>
<comment type="caution">
    <text evidence="1">The sequence shown here is derived from an EMBL/GenBank/DDBJ whole genome shotgun (WGS) entry which is preliminary data.</text>
</comment>
<evidence type="ECO:0000313" key="1">
    <source>
        <dbReference type="EMBL" id="GAA1851923.1"/>
    </source>
</evidence>
<dbReference type="RefSeq" id="WP_344417871.1">
    <property type="nucleotide sequence ID" value="NZ_BAAAQK010000009.1"/>
</dbReference>
<keyword evidence="1" id="KW-0378">Hydrolase</keyword>
<dbReference type="Proteomes" id="UP001500449">
    <property type="component" value="Unassembled WGS sequence"/>
</dbReference>